<keyword evidence="1" id="KW-0479">Metal-binding</keyword>
<evidence type="ECO:0000256" key="1">
    <source>
        <dbReference type="ARBA" id="ARBA00022485"/>
    </source>
</evidence>
<dbReference type="InterPro" id="IPR039000">
    <property type="entry name" value="DinG_proteobact"/>
</dbReference>
<dbReference type="Gene3D" id="3.40.50.300">
    <property type="entry name" value="P-loop containing nucleotide triphosphate hydrolases"/>
    <property type="match status" value="2"/>
</dbReference>
<dbReference type="GO" id="GO:0006281">
    <property type="term" value="P:DNA repair"/>
    <property type="evidence" value="ECO:0007669"/>
    <property type="project" value="TreeGrafter"/>
</dbReference>
<dbReference type="Pfam" id="PF13307">
    <property type="entry name" value="Helicase_C_2"/>
    <property type="match status" value="1"/>
</dbReference>
<dbReference type="GO" id="GO:0003677">
    <property type="term" value="F:DNA binding"/>
    <property type="evidence" value="ECO:0007669"/>
    <property type="project" value="UniProtKB-KW"/>
</dbReference>
<evidence type="ECO:0000256" key="2">
    <source>
        <dbReference type="ARBA" id="ARBA00022741"/>
    </source>
</evidence>
<keyword evidence="3" id="KW-0378">Hydrolase</keyword>
<dbReference type="GO" id="GO:0003678">
    <property type="term" value="F:DNA helicase activity"/>
    <property type="evidence" value="ECO:0007669"/>
    <property type="project" value="InterPro"/>
</dbReference>
<dbReference type="SMART" id="SM00491">
    <property type="entry name" value="HELICc2"/>
    <property type="match status" value="1"/>
</dbReference>
<dbReference type="NCBIfam" id="NF008729">
    <property type="entry name" value="PRK11747.1"/>
    <property type="match status" value="1"/>
</dbReference>
<feature type="domain" description="Helicase ATP-binding" evidence="6">
    <location>
        <begin position="15"/>
        <end position="328"/>
    </location>
</feature>
<dbReference type="GO" id="GO:0033677">
    <property type="term" value="F:DNA/RNA helicase activity"/>
    <property type="evidence" value="ECO:0007669"/>
    <property type="project" value="TreeGrafter"/>
</dbReference>
<dbReference type="GO" id="GO:0051539">
    <property type="term" value="F:4 iron, 4 sulfur cluster binding"/>
    <property type="evidence" value="ECO:0007669"/>
    <property type="project" value="UniProtKB-KW"/>
</dbReference>
<name>A0A0F9Z0Z9_9ZZZZ</name>
<dbReference type="SUPFAM" id="SSF52540">
    <property type="entry name" value="P-loop containing nucleoside triphosphate hydrolases"/>
    <property type="match status" value="1"/>
</dbReference>
<comment type="caution">
    <text evidence="7">The sequence shown here is derived from an EMBL/GenBank/DDBJ whole genome shotgun (WGS) entry which is preliminary data.</text>
</comment>
<evidence type="ECO:0000259" key="6">
    <source>
        <dbReference type="PROSITE" id="PS51193"/>
    </source>
</evidence>
<keyword evidence="2" id="KW-0547">Nucleotide-binding</keyword>
<dbReference type="PROSITE" id="PS51193">
    <property type="entry name" value="HELICASE_ATP_BIND_2"/>
    <property type="match status" value="1"/>
</dbReference>
<dbReference type="InterPro" id="IPR045028">
    <property type="entry name" value="DinG/Rad3-like"/>
</dbReference>
<accession>A0A0F9Z0Z9</accession>
<evidence type="ECO:0000256" key="4">
    <source>
        <dbReference type="ARBA" id="ARBA00022840"/>
    </source>
</evidence>
<dbReference type="InterPro" id="IPR014013">
    <property type="entry name" value="Helic_SF1/SF2_ATP-bd_DinG/Rad3"/>
</dbReference>
<keyword evidence="4" id="KW-0067">ATP-binding</keyword>
<keyword evidence="1" id="KW-0004">4Fe-4S</keyword>
<dbReference type="PANTHER" id="PTHR11472:SF59">
    <property type="entry name" value="ATP-DEPENDENT DNA HELICASE DING"/>
    <property type="match status" value="1"/>
</dbReference>
<keyword evidence="1" id="KW-0408">Iron</keyword>
<dbReference type="InterPro" id="IPR027417">
    <property type="entry name" value="P-loop_NTPase"/>
</dbReference>
<dbReference type="GO" id="GO:0009432">
    <property type="term" value="P:SOS response"/>
    <property type="evidence" value="ECO:0007669"/>
    <property type="project" value="TreeGrafter"/>
</dbReference>
<evidence type="ECO:0000313" key="7">
    <source>
        <dbReference type="EMBL" id="KKO10754.1"/>
    </source>
</evidence>
<protein>
    <recommendedName>
        <fullName evidence="6">Helicase ATP-binding domain-containing protein</fullName>
    </recommendedName>
</protein>
<organism evidence="7">
    <name type="scientific">marine sediment metagenome</name>
    <dbReference type="NCBI Taxonomy" id="412755"/>
    <lineage>
        <taxon>unclassified sequences</taxon>
        <taxon>metagenomes</taxon>
        <taxon>ecological metagenomes</taxon>
    </lineage>
</organism>
<reference evidence="7" key="1">
    <citation type="journal article" date="2015" name="Nature">
        <title>Complex archaea that bridge the gap between prokaryotes and eukaryotes.</title>
        <authorList>
            <person name="Spang A."/>
            <person name="Saw J.H."/>
            <person name="Jorgensen S.L."/>
            <person name="Zaremba-Niedzwiedzka K."/>
            <person name="Martijn J."/>
            <person name="Lind A.E."/>
            <person name="van Eijk R."/>
            <person name="Schleper C."/>
            <person name="Guy L."/>
            <person name="Ettema T.J."/>
        </authorList>
    </citation>
    <scope>NUCLEOTIDE SEQUENCE</scope>
</reference>
<dbReference type="InterPro" id="IPR006555">
    <property type="entry name" value="ATP-dep_Helicase_C"/>
</dbReference>
<evidence type="ECO:0000256" key="5">
    <source>
        <dbReference type="ARBA" id="ARBA00023125"/>
    </source>
</evidence>
<dbReference type="GO" id="GO:0005524">
    <property type="term" value="F:ATP binding"/>
    <property type="evidence" value="ECO:0007669"/>
    <property type="project" value="UniProtKB-KW"/>
</dbReference>
<keyword evidence="5" id="KW-0238">DNA-binding</keyword>
<sequence>MLPDQIKEEIQQAYKQILASKSLRPRYGQRLMIAEIARSLADIDAEGDVCEGAAEGSAESGAGPVCVIEAGTGTGKTLAYVLGTLPLARHLGKKVVLATATVALQEQVTLRDLPDIAKHSGLSFTYTLAKGRGRYLCLSRLDQILQGNDSENAMLALFGDDVRDLGAQTPGDTALYESMLDKISRGEWQGDRDDWDGVLRDSEWSPVTVEAGQCAGQKCSNYSRCFFYQAREQVQKVDCVVANHDLVLVDLALGGGAILPAPEDTIYIFDEAHHLPAKTNQHFSSSTRLRATMQWLDASARTLARLAADTVINDNGVIVREQSDIKPLFKQISEALGTTLLLLEPLLKSNANVDGQQRGAGGYQGGGDSGDAMTFALGVVPAELREQAVQLASRFYRLTRGLKEISTVLRRQMEEADTLPGRQHAEQWFPLLGSMTSRAEASEKLWQAFASQDSADQAPSARWLSQVEQEDSVDIVLSCSPVLAAHTLTEHLWQRCAGAVLTSATLSALEKFDVLAMRAGLPAHTVYHRIASPFDYASAARLIIPKLNCDPSNNRAHTAAIVALLPQLLDKKEASLMLFSSRRQMLDVLEGMSDEWRHIILCQDDYQKAQLLNFHRQRIDKGEPSVIFGLASFAEGVDLPGKYCEHVLIAKIPFAVPNDPIEATLAQWLEQQGKNPFMTLSVPEAAFRLVQASGRLLRSESDTGRITLFDERVISKFYGKAILASLPPFTREIFPAHLTLPDPAAV</sequence>
<dbReference type="EMBL" id="LAZR01000004">
    <property type="protein sequence ID" value="KKO10754.1"/>
    <property type="molecule type" value="Genomic_DNA"/>
</dbReference>
<evidence type="ECO:0000256" key="3">
    <source>
        <dbReference type="ARBA" id="ARBA00022801"/>
    </source>
</evidence>
<gene>
    <name evidence="7" type="ORF">LCGC14_0022370</name>
</gene>
<dbReference type="GO" id="GO:0016818">
    <property type="term" value="F:hydrolase activity, acting on acid anhydrides, in phosphorus-containing anhydrides"/>
    <property type="evidence" value="ECO:0007669"/>
    <property type="project" value="InterPro"/>
</dbReference>
<dbReference type="HAMAP" id="MF_02205">
    <property type="entry name" value="DinG_proteobact"/>
    <property type="match status" value="1"/>
</dbReference>
<keyword evidence="1" id="KW-0411">Iron-sulfur</keyword>
<dbReference type="AlphaFoldDB" id="A0A0F9Z0Z9"/>
<dbReference type="PANTHER" id="PTHR11472">
    <property type="entry name" value="DNA REPAIR DEAD HELICASE RAD3/XP-D SUBFAMILY MEMBER"/>
    <property type="match status" value="1"/>
</dbReference>
<proteinExistence type="inferred from homology"/>